<evidence type="ECO:0000256" key="4">
    <source>
        <dbReference type="ARBA" id="ARBA00022833"/>
    </source>
</evidence>
<evidence type="ECO:0000313" key="13">
    <source>
        <dbReference type="Proteomes" id="UP000245119"/>
    </source>
</evidence>
<keyword evidence="13" id="KW-1185">Reference proteome</keyword>
<dbReference type="InterPro" id="IPR036691">
    <property type="entry name" value="Endo/exonu/phosph_ase_sf"/>
</dbReference>
<name>A0A2T7NUM4_POMCA</name>
<evidence type="ECO:0000256" key="3">
    <source>
        <dbReference type="ARBA" id="ARBA00022801"/>
    </source>
</evidence>
<dbReference type="GO" id="GO:0006284">
    <property type="term" value="P:base-excision repair"/>
    <property type="evidence" value="ECO:0007669"/>
    <property type="project" value="TreeGrafter"/>
</dbReference>
<feature type="region of interest" description="Disordered" evidence="10">
    <location>
        <begin position="416"/>
        <end position="445"/>
    </location>
</feature>
<keyword evidence="4" id="KW-0862">Zinc</keyword>
<feature type="site" description="Important for catalytic activity" evidence="8">
    <location>
        <position position="235"/>
    </location>
</feature>
<organism evidence="12 13">
    <name type="scientific">Pomacea canaliculata</name>
    <name type="common">Golden apple snail</name>
    <dbReference type="NCBI Taxonomy" id="400727"/>
    <lineage>
        <taxon>Eukaryota</taxon>
        <taxon>Metazoa</taxon>
        <taxon>Spiralia</taxon>
        <taxon>Lophotrochozoa</taxon>
        <taxon>Mollusca</taxon>
        <taxon>Gastropoda</taxon>
        <taxon>Caenogastropoda</taxon>
        <taxon>Architaenioglossa</taxon>
        <taxon>Ampullarioidea</taxon>
        <taxon>Ampullariidae</taxon>
        <taxon>Pomacea</taxon>
    </lineage>
</organism>
<comment type="cofactor">
    <cofactor evidence="7">
        <name>Mg(2+)</name>
        <dbReference type="ChEBI" id="CHEBI:18420"/>
    </cofactor>
    <cofactor evidence="7">
        <name>Mn(2+)</name>
        <dbReference type="ChEBI" id="CHEBI:29035"/>
    </cofactor>
    <text evidence="7">Probably binds two magnesium or manganese ions per subunit.</text>
</comment>
<dbReference type="AlphaFoldDB" id="A0A2T7NUM4"/>
<feature type="region of interest" description="Disordered" evidence="10">
    <location>
        <begin position="270"/>
        <end position="315"/>
    </location>
</feature>
<evidence type="ECO:0000256" key="1">
    <source>
        <dbReference type="ARBA" id="ARBA00022723"/>
    </source>
</evidence>
<keyword evidence="3" id="KW-0378">Hydrolase</keyword>
<gene>
    <name evidence="12" type="ORF">C0Q70_15369</name>
</gene>
<feature type="region of interest" description="Disordered" evidence="10">
    <location>
        <begin position="339"/>
        <end position="386"/>
    </location>
</feature>
<feature type="compositionally biased region" description="Polar residues" evidence="10">
    <location>
        <begin position="416"/>
        <end position="429"/>
    </location>
</feature>
<dbReference type="Pfam" id="PF06839">
    <property type="entry name" value="Zn_ribbon_GRF"/>
    <property type="match status" value="1"/>
</dbReference>
<comment type="caution">
    <text evidence="12">The sequence shown here is derived from an EMBL/GenBank/DDBJ whole genome shotgun (WGS) entry which is preliminary data.</text>
</comment>
<dbReference type="PROSITE" id="PS51435">
    <property type="entry name" value="AP_NUCLEASE_F1_4"/>
    <property type="match status" value="1"/>
</dbReference>
<dbReference type="GO" id="GO:0005634">
    <property type="term" value="C:nucleus"/>
    <property type="evidence" value="ECO:0007669"/>
    <property type="project" value="TreeGrafter"/>
</dbReference>
<proteinExistence type="predicted"/>
<dbReference type="Proteomes" id="UP000245119">
    <property type="component" value="Linkage Group LG9"/>
</dbReference>
<evidence type="ECO:0000256" key="7">
    <source>
        <dbReference type="PIRSR" id="PIRSR604808-2"/>
    </source>
</evidence>
<feature type="compositionally biased region" description="Basic and acidic residues" evidence="10">
    <location>
        <begin position="353"/>
        <end position="364"/>
    </location>
</feature>
<feature type="binding site" evidence="7">
    <location>
        <position position="143"/>
    </location>
    <ligand>
        <name>Mg(2+)</name>
        <dbReference type="ChEBI" id="CHEBI:18420"/>
        <label>1</label>
    </ligand>
</feature>
<evidence type="ECO:0000256" key="9">
    <source>
        <dbReference type="PROSITE-ProRule" id="PRU01343"/>
    </source>
</evidence>
<keyword evidence="2 9" id="KW-0863">Zinc-finger</keyword>
<dbReference type="GO" id="GO:0008081">
    <property type="term" value="F:phosphoric diester hydrolase activity"/>
    <property type="evidence" value="ECO:0007669"/>
    <property type="project" value="TreeGrafter"/>
</dbReference>
<evidence type="ECO:0000256" key="8">
    <source>
        <dbReference type="PIRSR" id="PIRSR604808-3"/>
    </source>
</evidence>
<evidence type="ECO:0000256" key="10">
    <source>
        <dbReference type="SAM" id="MobiDB-lite"/>
    </source>
</evidence>
<evidence type="ECO:0000313" key="12">
    <source>
        <dbReference type="EMBL" id="PVD24879.1"/>
    </source>
</evidence>
<dbReference type="EMBL" id="PZQS01000009">
    <property type="protein sequence ID" value="PVD24879.1"/>
    <property type="molecule type" value="Genomic_DNA"/>
</dbReference>
<dbReference type="OrthoDB" id="391817at2759"/>
<dbReference type="GO" id="GO:0008270">
    <property type="term" value="F:zinc ion binding"/>
    <property type="evidence" value="ECO:0007669"/>
    <property type="project" value="UniProtKB-KW"/>
</dbReference>
<dbReference type="SUPFAM" id="SSF56219">
    <property type="entry name" value="DNase I-like"/>
    <property type="match status" value="1"/>
</dbReference>
<evidence type="ECO:0000256" key="6">
    <source>
        <dbReference type="ARBA" id="ARBA00023242"/>
    </source>
</evidence>
<dbReference type="PANTHER" id="PTHR22748">
    <property type="entry name" value="AP ENDONUCLEASE"/>
    <property type="match status" value="1"/>
</dbReference>
<dbReference type="PANTHER" id="PTHR22748:SF4">
    <property type="entry name" value="DNA-(APURINIC OR APYRIMIDINIC SITE) ENDONUCLEASE 2"/>
    <property type="match status" value="1"/>
</dbReference>
<dbReference type="STRING" id="400727.A0A2T7NUM4"/>
<evidence type="ECO:0000256" key="2">
    <source>
        <dbReference type="ARBA" id="ARBA00022771"/>
    </source>
</evidence>
<dbReference type="InterPro" id="IPR004808">
    <property type="entry name" value="AP_endonuc_1"/>
</dbReference>
<feature type="binding site" evidence="7">
    <location>
        <position position="145"/>
    </location>
    <ligand>
        <name>Mg(2+)</name>
        <dbReference type="ChEBI" id="CHEBI:18420"/>
        <label>1</label>
    </ligand>
</feature>
<feature type="site" description="Transition state stabilizer" evidence="8">
    <location>
        <position position="145"/>
    </location>
</feature>
<keyword evidence="1 7" id="KW-0479">Metal-binding</keyword>
<dbReference type="Gene3D" id="3.60.10.10">
    <property type="entry name" value="Endonuclease/exonuclease/phosphatase"/>
    <property type="match status" value="1"/>
</dbReference>
<sequence length="511" mass="56772">MLDEPTAIVDGYSAYFSFSRKRTGYSGTANFCKDAATPFRAEEGLSDVLSRHLEDTVGSYGNHGEFETEELHRLDGEGRAVITQHEVELLDGSVKKLTLINVYVPRAAEREDRWLFKLRFLALLQSRAEALLRNGSHVIVLGDINTTHKRIDHCDPTTQEFLRADSRQWINQFLRQADRDSELPPLENKMTFKAVTTEVDGGHFVDAFRFFHPDQTEAYTNWSTTTSARQTNYGDLQLEKNFKYTDSNADVSSQSPGLLLSSVVSSQSSGKRSEVLTKKRNFGKGNLKRSNDSSSPSFSGKKNKGNDNDPTLGSRTATHKQASLFNFFCKPASSSQSKLSKRIYSNEQVTGQDNEKEKQADKLESLQSSELDAQDNPTSSANFSDSGASLISQESANMSSDAQPKYAPELGFETESSALNNSTPGSHTTPSEDKSRSVGNLWRGLLTGPPKPPLCKGHQEPCVLRTVKKLGPNKGKQFYVCARPEGHSYNKEARCDYFQWITPAGKKAKLM</sequence>
<feature type="compositionally biased region" description="Polar residues" evidence="10">
    <location>
        <begin position="365"/>
        <end position="386"/>
    </location>
</feature>
<dbReference type="InterPro" id="IPR010666">
    <property type="entry name" value="Znf_GRF"/>
</dbReference>
<reference evidence="12 13" key="1">
    <citation type="submission" date="2018-04" db="EMBL/GenBank/DDBJ databases">
        <title>The genome of golden apple snail Pomacea canaliculata provides insight into stress tolerance and invasive adaptation.</title>
        <authorList>
            <person name="Liu C."/>
            <person name="Liu B."/>
            <person name="Ren Y."/>
            <person name="Zhang Y."/>
            <person name="Wang H."/>
            <person name="Li S."/>
            <person name="Jiang F."/>
            <person name="Yin L."/>
            <person name="Zhang G."/>
            <person name="Qian W."/>
            <person name="Fan W."/>
        </authorList>
    </citation>
    <scope>NUCLEOTIDE SEQUENCE [LARGE SCALE GENOMIC DNA]</scope>
    <source>
        <strain evidence="12">SZHN2017</strain>
        <tissue evidence="12">Muscle</tissue>
    </source>
</reference>
<accession>A0A2T7NUM4</accession>
<feature type="domain" description="GRF-type" evidence="11">
    <location>
        <begin position="455"/>
        <end position="504"/>
    </location>
</feature>
<evidence type="ECO:0000259" key="11">
    <source>
        <dbReference type="PROSITE" id="PS51999"/>
    </source>
</evidence>
<protein>
    <recommendedName>
        <fullName evidence="11">GRF-type domain-containing protein</fullName>
    </recommendedName>
</protein>
<evidence type="ECO:0000256" key="5">
    <source>
        <dbReference type="ARBA" id="ARBA00022842"/>
    </source>
</evidence>
<dbReference type="PROSITE" id="PS51999">
    <property type="entry name" value="ZF_GRF"/>
    <property type="match status" value="1"/>
</dbReference>
<keyword evidence="5 7" id="KW-0460">Magnesium</keyword>
<keyword evidence="6" id="KW-0539">Nucleus</keyword>
<dbReference type="GO" id="GO:0008311">
    <property type="term" value="F:double-stranded DNA 3'-5' DNA exonuclease activity"/>
    <property type="evidence" value="ECO:0007669"/>
    <property type="project" value="TreeGrafter"/>
</dbReference>
<dbReference type="GO" id="GO:0003906">
    <property type="term" value="F:DNA-(apurinic or apyrimidinic site) endonuclease activity"/>
    <property type="evidence" value="ECO:0007669"/>
    <property type="project" value="TreeGrafter"/>
</dbReference>
<keyword evidence="7" id="KW-0464">Manganese</keyword>
<feature type="compositionally biased region" description="Polar residues" evidence="10">
    <location>
        <begin position="339"/>
        <end position="352"/>
    </location>
</feature>